<reference evidence="2 3" key="1">
    <citation type="submission" date="2020-05" db="EMBL/GenBank/DDBJ databases">
        <title>Complete genome sequence of Gemmatimonas greenlandica TET16.</title>
        <authorList>
            <person name="Zeng Y."/>
        </authorList>
    </citation>
    <scope>NUCLEOTIDE SEQUENCE [LARGE SCALE GENOMIC DNA]</scope>
    <source>
        <strain evidence="2 3">TET16</strain>
    </source>
</reference>
<dbReference type="RefSeq" id="WP_171226625.1">
    <property type="nucleotide sequence ID" value="NZ_CP053085.1"/>
</dbReference>
<evidence type="ECO:0000313" key="2">
    <source>
        <dbReference type="EMBL" id="QJR37192.1"/>
    </source>
</evidence>
<dbReference type="Proteomes" id="UP000500938">
    <property type="component" value="Chromosome"/>
</dbReference>
<dbReference type="AlphaFoldDB" id="A0A6M4IWC8"/>
<dbReference type="KEGG" id="ggr:HKW67_17550"/>
<dbReference type="EMBL" id="CP053085">
    <property type="protein sequence ID" value="QJR37192.1"/>
    <property type="molecule type" value="Genomic_DNA"/>
</dbReference>
<gene>
    <name evidence="2" type="ORF">HKW67_17550</name>
</gene>
<feature type="region of interest" description="Disordered" evidence="1">
    <location>
        <begin position="1"/>
        <end position="100"/>
    </location>
</feature>
<keyword evidence="3" id="KW-1185">Reference proteome</keyword>
<proteinExistence type="predicted"/>
<accession>A0A6M4IWC8</accession>
<evidence type="ECO:0000256" key="1">
    <source>
        <dbReference type="SAM" id="MobiDB-lite"/>
    </source>
</evidence>
<protein>
    <submittedName>
        <fullName evidence="2">Uncharacterized protein</fullName>
    </submittedName>
</protein>
<evidence type="ECO:0000313" key="3">
    <source>
        <dbReference type="Proteomes" id="UP000500938"/>
    </source>
</evidence>
<organism evidence="2 3">
    <name type="scientific">Gemmatimonas groenlandica</name>
    <dbReference type="NCBI Taxonomy" id="2732249"/>
    <lineage>
        <taxon>Bacteria</taxon>
        <taxon>Pseudomonadati</taxon>
        <taxon>Gemmatimonadota</taxon>
        <taxon>Gemmatimonadia</taxon>
        <taxon>Gemmatimonadales</taxon>
        <taxon>Gemmatimonadaceae</taxon>
        <taxon>Gemmatimonas</taxon>
    </lineage>
</organism>
<name>A0A6M4IWC8_9BACT</name>
<sequence length="100" mass="11038">MANEPSGYTHDASDKKLDHAADEAKADGASADSKKHAGHDPAKIREHDDVGKDRLFEGRIQHDDADKASDRNRLEKDVARHHHPEDEVGTISDKDTHAKP</sequence>
<feature type="compositionally biased region" description="Basic and acidic residues" evidence="1">
    <location>
        <begin position="11"/>
        <end position="100"/>
    </location>
</feature>